<dbReference type="PANTHER" id="PTHR33273">
    <property type="entry name" value="DOMAIN-CONTAINING PROTEIN, PUTATIVE-RELATED"/>
    <property type="match status" value="1"/>
</dbReference>
<accession>A0AAV4NGQ3</accession>
<feature type="domain" description="Endonuclease/exonuclease/phosphatase" evidence="2">
    <location>
        <begin position="93"/>
        <end position="209"/>
    </location>
</feature>
<gene>
    <name evidence="3" type="primary">jockeypol_218</name>
    <name evidence="3" type="ORF">CEXT_432681</name>
</gene>
<dbReference type="GO" id="GO:0003964">
    <property type="term" value="F:RNA-directed DNA polymerase activity"/>
    <property type="evidence" value="ECO:0007669"/>
    <property type="project" value="UniProtKB-KW"/>
</dbReference>
<sequence>MPEVPGKQISAPVSNPAPATAKKNAARQPRVLPSPVTQVNPSLSYADAIVNKRQNFPPLIQNSNVNVNQEKPAQDEGVDATAIEVKKNSPPLKIVSFYSQCSSRGIYKVLSIRHLSQILSIGANVIVAGDFNARHSQWNVGNQNESGRILHRFIKNRIELKLIAPNVPTKVDFYKNVYSTLDLAIFKNIPFNYNINVLNELSSDHFPVIIELETDISNLKLPQQLLTNWEDFRYLLQTKPLPPLNLSNPTDADSALSNVVDTMQEALRNSSRPKFSNNNLRLPKNIRDLIKSRNRARKTWQRTRHPDDLRNYYILKDDIKDTIPTTGRVFTENLSDNSTSLWRKVPGVIFEDTGTTIPPLIQDIQRDCHLTSGKLHH</sequence>
<dbReference type="Pfam" id="PF14529">
    <property type="entry name" value="Exo_endo_phos_2"/>
    <property type="match status" value="1"/>
</dbReference>
<protein>
    <submittedName>
        <fullName evidence="3">RNA-directed DNA polymerase from mobile element jockey</fullName>
    </submittedName>
</protein>
<feature type="region of interest" description="Disordered" evidence="1">
    <location>
        <begin position="1"/>
        <end position="39"/>
    </location>
</feature>
<name>A0AAV4NGQ3_CAEEX</name>
<dbReference type="PANTHER" id="PTHR33273:SF2">
    <property type="entry name" value="ENDONUCLEASE_EXONUCLEASE_PHOSPHATASE DOMAIN-CONTAINING PROTEIN"/>
    <property type="match status" value="1"/>
</dbReference>
<reference evidence="3 4" key="1">
    <citation type="submission" date="2021-06" db="EMBL/GenBank/DDBJ databases">
        <title>Caerostris extrusa draft genome.</title>
        <authorList>
            <person name="Kono N."/>
            <person name="Arakawa K."/>
        </authorList>
    </citation>
    <scope>NUCLEOTIDE SEQUENCE [LARGE SCALE GENOMIC DNA]</scope>
</reference>
<evidence type="ECO:0000313" key="4">
    <source>
        <dbReference type="Proteomes" id="UP001054945"/>
    </source>
</evidence>
<keyword evidence="3" id="KW-0695">RNA-directed DNA polymerase</keyword>
<dbReference type="EMBL" id="BPLR01003383">
    <property type="protein sequence ID" value="GIX83941.1"/>
    <property type="molecule type" value="Genomic_DNA"/>
</dbReference>
<keyword evidence="3" id="KW-0548">Nucleotidyltransferase</keyword>
<organism evidence="3 4">
    <name type="scientific">Caerostris extrusa</name>
    <name type="common">Bark spider</name>
    <name type="synonym">Caerostris bankana</name>
    <dbReference type="NCBI Taxonomy" id="172846"/>
    <lineage>
        <taxon>Eukaryota</taxon>
        <taxon>Metazoa</taxon>
        <taxon>Ecdysozoa</taxon>
        <taxon>Arthropoda</taxon>
        <taxon>Chelicerata</taxon>
        <taxon>Arachnida</taxon>
        <taxon>Araneae</taxon>
        <taxon>Araneomorphae</taxon>
        <taxon>Entelegynae</taxon>
        <taxon>Araneoidea</taxon>
        <taxon>Araneidae</taxon>
        <taxon>Caerostris</taxon>
    </lineage>
</organism>
<dbReference type="Gene3D" id="3.60.10.10">
    <property type="entry name" value="Endonuclease/exonuclease/phosphatase"/>
    <property type="match status" value="1"/>
</dbReference>
<dbReference type="InterPro" id="IPR036691">
    <property type="entry name" value="Endo/exonu/phosph_ase_sf"/>
</dbReference>
<evidence type="ECO:0000259" key="2">
    <source>
        <dbReference type="Pfam" id="PF14529"/>
    </source>
</evidence>
<dbReference type="InterPro" id="IPR005135">
    <property type="entry name" value="Endo/exonuclease/phosphatase"/>
</dbReference>
<evidence type="ECO:0000313" key="3">
    <source>
        <dbReference type="EMBL" id="GIX83941.1"/>
    </source>
</evidence>
<comment type="caution">
    <text evidence="3">The sequence shown here is derived from an EMBL/GenBank/DDBJ whole genome shotgun (WGS) entry which is preliminary data.</text>
</comment>
<dbReference type="Proteomes" id="UP001054945">
    <property type="component" value="Unassembled WGS sequence"/>
</dbReference>
<keyword evidence="4" id="KW-1185">Reference proteome</keyword>
<proteinExistence type="predicted"/>
<dbReference type="AlphaFoldDB" id="A0AAV4NGQ3"/>
<evidence type="ECO:0000256" key="1">
    <source>
        <dbReference type="SAM" id="MobiDB-lite"/>
    </source>
</evidence>
<keyword evidence="3" id="KW-0808">Transferase</keyword>
<dbReference type="SUPFAM" id="SSF56219">
    <property type="entry name" value="DNase I-like"/>
    <property type="match status" value="1"/>
</dbReference>